<dbReference type="GO" id="GO:0020037">
    <property type="term" value="F:heme binding"/>
    <property type="evidence" value="ECO:0007669"/>
    <property type="project" value="InterPro"/>
</dbReference>
<dbReference type="Pfam" id="PF00034">
    <property type="entry name" value="Cytochrom_C"/>
    <property type="match status" value="1"/>
</dbReference>
<organism evidence="7 8">
    <name type="scientific">Methylophaga muralis</name>
    <dbReference type="NCBI Taxonomy" id="291169"/>
    <lineage>
        <taxon>Bacteria</taxon>
        <taxon>Pseudomonadati</taxon>
        <taxon>Pseudomonadota</taxon>
        <taxon>Gammaproteobacteria</taxon>
        <taxon>Thiotrichales</taxon>
        <taxon>Piscirickettsiaceae</taxon>
        <taxon>Methylophaga</taxon>
    </lineage>
</organism>
<keyword evidence="3 4" id="KW-0408">Iron</keyword>
<feature type="domain" description="Cytochrome c" evidence="6">
    <location>
        <begin position="26"/>
        <end position="120"/>
    </location>
</feature>
<name>A0A1E3GW14_9GAMM</name>
<keyword evidence="5" id="KW-0732">Signal</keyword>
<dbReference type="AlphaFoldDB" id="A0A1E3GW14"/>
<evidence type="ECO:0000256" key="3">
    <source>
        <dbReference type="ARBA" id="ARBA00023004"/>
    </source>
</evidence>
<feature type="signal peptide" evidence="5">
    <location>
        <begin position="1"/>
        <end position="26"/>
    </location>
</feature>
<dbReference type="PROSITE" id="PS51007">
    <property type="entry name" value="CYTC"/>
    <property type="match status" value="1"/>
</dbReference>
<dbReference type="GO" id="GO:0009055">
    <property type="term" value="F:electron transfer activity"/>
    <property type="evidence" value="ECO:0007669"/>
    <property type="project" value="InterPro"/>
</dbReference>
<reference evidence="7 8" key="1">
    <citation type="submission" date="2016-07" db="EMBL/GenBank/DDBJ databases">
        <title>Draft Genome Sequence of Methylophaga muralis Bur 1.</title>
        <authorList>
            <person name="Vasilenko O.V."/>
            <person name="Doronina N.V."/>
            <person name="Shmareva M.N."/>
            <person name="Tarlachkov S.V."/>
            <person name="Mustakhimov I."/>
            <person name="Trotsenko Y.A."/>
        </authorList>
    </citation>
    <scope>NUCLEOTIDE SEQUENCE [LARGE SCALE GENOMIC DNA]</scope>
    <source>
        <strain evidence="7 8">Bur 1</strain>
    </source>
</reference>
<protein>
    <submittedName>
        <fullName evidence="7">Cytochrome c-552</fullName>
    </submittedName>
</protein>
<dbReference type="InterPro" id="IPR009056">
    <property type="entry name" value="Cyt_c-like_dom"/>
</dbReference>
<dbReference type="GO" id="GO:0046872">
    <property type="term" value="F:metal ion binding"/>
    <property type="evidence" value="ECO:0007669"/>
    <property type="project" value="UniProtKB-KW"/>
</dbReference>
<evidence type="ECO:0000256" key="5">
    <source>
        <dbReference type="SAM" id="SignalP"/>
    </source>
</evidence>
<dbReference type="Proteomes" id="UP000094379">
    <property type="component" value="Unassembled WGS sequence"/>
</dbReference>
<evidence type="ECO:0000259" key="6">
    <source>
        <dbReference type="PROSITE" id="PS51007"/>
    </source>
</evidence>
<proteinExistence type="predicted"/>
<dbReference type="STRING" id="291169.A9E74_00107"/>
<evidence type="ECO:0000256" key="2">
    <source>
        <dbReference type="ARBA" id="ARBA00022723"/>
    </source>
</evidence>
<sequence length="152" mass="16280">MNNRKHFRHVVASALVLLTTTPNIWAAEVSGADLFTNTCAACHGDAGVGIPGLAPPLQNAELWQRLGSKGNEYIAGVMTAGLSGTITVDGIKYQAMVMPPQSMVESEELVKIAEYVLTTLNGSDALPDVVLIDKLKATPLSHKELRAIREQK</sequence>
<evidence type="ECO:0000313" key="8">
    <source>
        <dbReference type="Proteomes" id="UP000094379"/>
    </source>
</evidence>
<dbReference type="SUPFAM" id="SSF46626">
    <property type="entry name" value="Cytochrome c"/>
    <property type="match status" value="1"/>
</dbReference>
<gene>
    <name evidence="7" type="primary">cycA_1</name>
    <name evidence="7" type="ORF">A9E74_00107</name>
</gene>
<evidence type="ECO:0000313" key="7">
    <source>
        <dbReference type="EMBL" id="ODN68135.1"/>
    </source>
</evidence>
<dbReference type="InterPro" id="IPR036909">
    <property type="entry name" value="Cyt_c-like_dom_sf"/>
</dbReference>
<dbReference type="Gene3D" id="1.10.760.10">
    <property type="entry name" value="Cytochrome c-like domain"/>
    <property type="match status" value="1"/>
</dbReference>
<accession>A0A1E3GW14</accession>
<comment type="caution">
    <text evidence="7">The sequence shown here is derived from an EMBL/GenBank/DDBJ whole genome shotgun (WGS) entry which is preliminary data.</text>
</comment>
<feature type="chain" id="PRO_5009128759" evidence="5">
    <location>
        <begin position="27"/>
        <end position="152"/>
    </location>
</feature>
<keyword evidence="8" id="KW-1185">Reference proteome</keyword>
<dbReference type="EMBL" id="MCRI01000001">
    <property type="protein sequence ID" value="ODN68135.1"/>
    <property type="molecule type" value="Genomic_DNA"/>
</dbReference>
<evidence type="ECO:0000256" key="4">
    <source>
        <dbReference type="PROSITE-ProRule" id="PRU00433"/>
    </source>
</evidence>
<evidence type="ECO:0000256" key="1">
    <source>
        <dbReference type="ARBA" id="ARBA00022617"/>
    </source>
</evidence>
<dbReference type="RefSeq" id="WP_069294721.1">
    <property type="nucleotide sequence ID" value="NZ_MCRI01000001.1"/>
</dbReference>
<keyword evidence="1 4" id="KW-0349">Heme</keyword>
<keyword evidence="2 4" id="KW-0479">Metal-binding</keyword>